<dbReference type="Proteomes" id="UP000759103">
    <property type="component" value="Unassembled WGS sequence"/>
</dbReference>
<reference evidence="1 2" key="1">
    <citation type="submission" date="2021-07" db="EMBL/GenBank/DDBJ databases">
        <title>Sphingomonas sp.</title>
        <authorList>
            <person name="Feng G."/>
            <person name="Li J."/>
            <person name="Pan M."/>
        </authorList>
    </citation>
    <scope>NUCLEOTIDE SEQUENCE [LARGE SCALE GENOMIC DNA]</scope>
    <source>
        <strain evidence="1 2">RRHST34</strain>
    </source>
</reference>
<name>A0ABS7BP29_9SPHN</name>
<evidence type="ECO:0000313" key="1">
    <source>
        <dbReference type="EMBL" id="MBW6531376.1"/>
    </source>
</evidence>
<organism evidence="1 2">
    <name type="scientific">Sphingomonas citri</name>
    <dbReference type="NCBI Taxonomy" id="2862499"/>
    <lineage>
        <taxon>Bacteria</taxon>
        <taxon>Pseudomonadati</taxon>
        <taxon>Pseudomonadota</taxon>
        <taxon>Alphaproteobacteria</taxon>
        <taxon>Sphingomonadales</taxon>
        <taxon>Sphingomonadaceae</taxon>
        <taxon>Sphingomonas</taxon>
    </lineage>
</organism>
<keyword evidence="2" id="KW-1185">Reference proteome</keyword>
<proteinExistence type="predicted"/>
<evidence type="ECO:0000313" key="2">
    <source>
        <dbReference type="Proteomes" id="UP000759103"/>
    </source>
</evidence>
<protein>
    <submittedName>
        <fullName evidence="1">Uncharacterized protein</fullName>
    </submittedName>
</protein>
<accession>A0ABS7BP29</accession>
<gene>
    <name evidence="1" type="ORF">KZ820_11585</name>
</gene>
<comment type="caution">
    <text evidence="1">The sequence shown here is derived from an EMBL/GenBank/DDBJ whole genome shotgun (WGS) entry which is preliminary data.</text>
</comment>
<dbReference type="RefSeq" id="WP_219748763.1">
    <property type="nucleotide sequence ID" value="NZ_JAHXZN010000003.1"/>
</dbReference>
<dbReference type="EMBL" id="JAHXZN010000003">
    <property type="protein sequence ID" value="MBW6531376.1"/>
    <property type="molecule type" value="Genomic_DNA"/>
</dbReference>
<sequence length="77" mass="8600">MRETDVPALAPASSMIDSLAAGALLDRELRRVRRVATMLHDRRSITELAAYERELEAQLARARRGVDLLDATLRKLG</sequence>